<keyword evidence="5" id="KW-1185">Reference proteome</keyword>
<reference evidence="4" key="2">
    <citation type="submission" date="2013-07" db="EMBL/GenBank/DDBJ databases">
        <authorList>
            <consortium name="The Broad Institute Genome Sequencing Platform"/>
            <person name="Cuomo C."/>
            <person name="Litvintseva A."/>
            <person name="Chen Y."/>
            <person name="Heitman J."/>
            <person name="Sun S."/>
            <person name="Springer D."/>
            <person name="Dromer F."/>
            <person name="Young S.K."/>
            <person name="Zeng Q."/>
            <person name="Gargeya S."/>
            <person name="Fitzgerald M."/>
            <person name="Abouelleil A."/>
            <person name="Alvarado L."/>
            <person name="Berlin A.M."/>
            <person name="Chapman S.B."/>
            <person name="Dewar J."/>
            <person name="Goldberg J."/>
            <person name="Griggs A."/>
            <person name="Gujja S."/>
            <person name="Hansen M."/>
            <person name="Howarth C."/>
            <person name="Imamovic A."/>
            <person name="Larimer J."/>
            <person name="McCowan C."/>
            <person name="Murphy C."/>
            <person name="Pearson M."/>
            <person name="Priest M."/>
            <person name="Roberts A."/>
            <person name="Saif S."/>
            <person name="Shea T."/>
            <person name="Sykes S."/>
            <person name="Wortman J."/>
            <person name="Nusbaum C."/>
            <person name="Birren B."/>
        </authorList>
    </citation>
    <scope>NUCLEOTIDE SEQUENCE</scope>
    <source>
        <strain evidence="4">CBS 10118</strain>
    </source>
</reference>
<feature type="region of interest" description="Disordered" evidence="1">
    <location>
        <begin position="407"/>
        <end position="602"/>
    </location>
</feature>
<feature type="compositionally biased region" description="Basic and acidic residues" evidence="1">
    <location>
        <begin position="214"/>
        <end position="242"/>
    </location>
</feature>
<reference evidence="3" key="3">
    <citation type="submission" date="2014-01" db="EMBL/GenBank/DDBJ databases">
        <title>Evolution of pathogenesis and genome organization in the Tremellales.</title>
        <authorList>
            <person name="Cuomo C."/>
            <person name="Litvintseva A."/>
            <person name="Heitman J."/>
            <person name="Chen Y."/>
            <person name="Sun S."/>
            <person name="Springer D."/>
            <person name="Dromer F."/>
            <person name="Young S."/>
            <person name="Zeng Q."/>
            <person name="Chapman S."/>
            <person name="Gujja S."/>
            <person name="Saif S."/>
            <person name="Birren B."/>
        </authorList>
    </citation>
    <scope>NUCLEOTIDE SEQUENCE</scope>
    <source>
        <strain evidence="3">CBS 10118</strain>
    </source>
</reference>
<dbReference type="Gene3D" id="2.20.70.10">
    <property type="match status" value="1"/>
</dbReference>
<dbReference type="InterPro" id="IPR001202">
    <property type="entry name" value="WW_dom"/>
</dbReference>
<dbReference type="STRING" id="1296100.A0A1B9G4Y7"/>
<feature type="compositionally biased region" description="Low complexity" evidence="1">
    <location>
        <begin position="156"/>
        <end position="177"/>
    </location>
</feature>
<reference evidence="3" key="1">
    <citation type="submission" date="2013-07" db="EMBL/GenBank/DDBJ databases">
        <title>The Genome Sequence of Cryptococcus bestiolae CBS10118.</title>
        <authorList>
            <consortium name="The Broad Institute Genome Sequencing Platform"/>
            <person name="Cuomo C."/>
            <person name="Litvintseva A."/>
            <person name="Chen Y."/>
            <person name="Heitman J."/>
            <person name="Sun S."/>
            <person name="Springer D."/>
            <person name="Dromer F."/>
            <person name="Young S.K."/>
            <person name="Zeng Q."/>
            <person name="Gargeya S."/>
            <person name="Fitzgerald M."/>
            <person name="Abouelleil A."/>
            <person name="Alvarado L."/>
            <person name="Berlin A.M."/>
            <person name="Chapman S.B."/>
            <person name="Dewar J."/>
            <person name="Goldberg J."/>
            <person name="Griggs A."/>
            <person name="Gujja S."/>
            <person name="Hansen M."/>
            <person name="Howarth C."/>
            <person name="Imamovic A."/>
            <person name="Larimer J."/>
            <person name="McCowan C."/>
            <person name="Murphy C."/>
            <person name="Pearson M."/>
            <person name="Priest M."/>
            <person name="Roberts A."/>
            <person name="Saif S."/>
            <person name="Shea T."/>
            <person name="Sykes S."/>
            <person name="Wortman J."/>
            <person name="Nusbaum C."/>
            <person name="Birren B."/>
        </authorList>
    </citation>
    <scope>NUCLEOTIDE SEQUENCE [LARGE SCALE GENOMIC DNA]</scope>
    <source>
        <strain evidence="3">CBS 10118</strain>
    </source>
</reference>
<dbReference type="InterPro" id="IPR036020">
    <property type="entry name" value="WW_dom_sf"/>
</dbReference>
<dbReference type="KEGG" id="kbi:30208149"/>
<feature type="compositionally biased region" description="Basic and acidic residues" evidence="1">
    <location>
        <begin position="253"/>
        <end position="269"/>
    </location>
</feature>
<evidence type="ECO:0000313" key="3">
    <source>
        <dbReference type="EMBL" id="OCF26073.1"/>
    </source>
</evidence>
<feature type="region of interest" description="Disordered" evidence="1">
    <location>
        <begin position="1"/>
        <end position="114"/>
    </location>
</feature>
<dbReference type="AlphaFoldDB" id="A0A1B9G4Y7"/>
<feature type="domain" description="WW" evidence="2">
    <location>
        <begin position="104"/>
        <end position="138"/>
    </location>
</feature>
<gene>
    <name evidence="3" type="ORF">I302_03750</name>
    <name evidence="4" type="ORF">I302_100376</name>
</gene>
<dbReference type="Pfam" id="PF00397">
    <property type="entry name" value="WW"/>
    <property type="match status" value="1"/>
</dbReference>
<evidence type="ECO:0000313" key="5">
    <source>
        <dbReference type="Proteomes" id="UP000092730"/>
    </source>
</evidence>
<dbReference type="RefSeq" id="XP_019047143.1">
    <property type="nucleotide sequence ID" value="XM_019190395.1"/>
</dbReference>
<protein>
    <recommendedName>
        <fullName evidence="2">WW domain-containing protein</fullName>
    </recommendedName>
</protein>
<evidence type="ECO:0000313" key="4">
    <source>
        <dbReference type="EMBL" id="WVW78422.1"/>
    </source>
</evidence>
<dbReference type="EMBL" id="KI894020">
    <property type="protein sequence ID" value="OCF26073.1"/>
    <property type="molecule type" value="Genomic_DNA"/>
</dbReference>
<proteinExistence type="predicted"/>
<dbReference type="CDD" id="cd00201">
    <property type="entry name" value="WW"/>
    <property type="match status" value="1"/>
</dbReference>
<name>A0A1B9G4Y7_9TREE</name>
<feature type="compositionally biased region" description="Acidic residues" evidence="1">
    <location>
        <begin position="1"/>
        <end position="10"/>
    </location>
</feature>
<dbReference type="GeneID" id="30208149"/>
<feature type="compositionally biased region" description="Basic and acidic residues" evidence="1">
    <location>
        <begin position="344"/>
        <end position="368"/>
    </location>
</feature>
<dbReference type="VEuPathDB" id="FungiDB:I302_03750"/>
<evidence type="ECO:0000259" key="2">
    <source>
        <dbReference type="PROSITE" id="PS50020"/>
    </source>
</evidence>
<evidence type="ECO:0000256" key="1">
    <source>
        <dbReference type="SAM" id="MobiDB-lite"/>
    </source>
</evidence>
<feature type="region of interest" description="Disordered" evidence="1">
    <location>
        <begin position="130"/>
        <end position="394"/>
    </location>
</feature>
<dbReference type="OrthoDB" id="2576595at2759"/>
<feature type="compositionally biased region" description="Low complexity" evidence="1">
    <location>
        <begin position="90"/>
        <end position="104"/>
    </location>
</feature>
<dbReference type="SMART" id="SM00456">
    <property type="entry name" value="WW"/>
    <property type="match status" value="1"/>
</dbReference>
<feature type="compositionally biased region" description="Basic and acidic residues" evidence="1">
    <location>
        <begin position="468"/>
        <end position="485"/>
    </location>
</feature>
<dbReference type="SUPFAM" id="SSF51045">
    <property type="entry name" value="WW domain"/>
    <property type="match status" value="1"/>
</dbReference>
<sequence length="602" mass="67080">MAEEEVDWDDDWRGAGQAQLAGTAENDIENGNGHGDDNGKHEDDVISLDGAEVETEVDIPATRNKIPPTGPRDRTKQPSTIEEGTKDNTTEQTTSTSTENGGSSPLPPGWTAIMSKSHNRHFFYHKETNTTVWEKPSIPENKDQQEVQPKSPPLVSTEPEQTQTTTITTSQAPAAAPETSSSNNVTAAYATRKQPPSGPARRDPPREQQGVRGIETKPHYDKYWNQRDHSTSQPQDRRRPRDTSPPPPAARPGYDRDYKRFKGDDERRYGSGPGDFRRQGPPSDSRDSRSAQAPSGPADDPRTRPYNGAIVPPVIRYPTRPRSPPPPSRGSSTPYNPPPPASRYSRDSRPPPRDRDDGYSRAPPRHEPAPYPSRGSRPPPIDEAEIERAKIREEARKAQEKLEFLKQAEARLEREMSEKRHDPFSRGPGPRRDGPPSYDSRSDRGPPSSYDQDRDRRPYTSRPPEPSGYDREPSYASREYDDRPPPPRGGYESRPTRGGYGYESRPPAPPRGNSPPFGRARSPPPTRYADSRRSPPPPSFASRLGPRPGNGDRERDLARRLGPGGRRGNELAAEPMSDRRPSPPPPPFRGNSARPLAERMSR</sequence>
<accession>A0A1B9G4Y7</accession>
<dbReference type="PROSITE" id="PS50020">
    <property type="entry name" value="WW_DOMAIN_2"/>
    <property type="match status" value="1"/>
</dbReference>
<feature type="compositionally biased region" description="Basic and acidic residues" evidence="1">
    <location>
        <begin position="407"/>
        <end position="444"/>
    </location>
</feature>
<reference evidence="4" key="4">
    <citation type="submission" date="2024-02" db="EMBL/GenBank/DDBJ databases">
        <title>Comparative genomics of Cryptococcus and Kwoniella reveals pathogenesis evolution and contrasting modes of karyotype evolution via chromosome fusion or intercentromeric recombination.</title>
        <authorList>
            <person name="Coelho M.A."/>
            <person name="David-Palma M."/>
            <person name="Shea T."/>
            <person name="Bowers K."/>
            <person name="McGinley-Smith S."/>
            <person name="Mohammad A.W."/>
            <person name="Gnirke A."/>
            <person name="Yurkov A.M."/>
            <person name="Nowrousian M."/>
            <person name="Sun S."/>
            <person name="Cuomo C.A."/>
            <person name="Heitman J."/>
        </authorList>
    </citation>
    <scope>NUCLEOTIDE SEQUENCE</scope>
    <source>
        <strain evidence="4">CBS 10118</strain>
    </source>
</reference>
<organism evidence="3">
    <name type="scientific">Kwoniella bestiolae CBS 10118</name>
    <dbReference type="NCBI Taxonomy" id="1296100"/>
    <lineage>
        <taxon>Eukaryota</taxon>
        <taxon>Fungi</taxon>
        <taxon>Dikarya</taxon>
        <taxon>Basidiomycota</taxon>
        <taxon>Agaricomycotina</taxon>
        <taxon>Tremellomycetes</taxon>
        <taxon>Tremellales</taxon>
        <taxon>Cryptococcaceae</taxon>
        <taxon>Kwoniella</taxon>
    </lineage>
</organism>
<feature type="compositionally biased region" description="Basic and acidic residues" evidence="1">
    <location>
        <begin position="550"/>
        <end position="559"/>
    </location>
</feature>
<dbReference type="EMBL" id="CP144541">
    <property type="protein sequence ID" value="WVW78422.1"/>
    <property type="molecule type" value="Genomic_DNA"/>
</dbReference>
<dbReference type="Proteomes" id="UP000092730">
    <property type="component" value="Chromosome 1"/>
</dbReference>
<feature type="compositionally biased region" description="Basic and acidic residues" evidence="1">
    <location>
        <begin position="34"/>
        <end position="44"/>
    </location>
</feature>